<dbReference type="PANTHER" id="PTHR33244">
    <property type="entry name" value="INTEGRASE CATALYTIC DOMAIN-CONTAINING PROTEIN-RELATED"/>
    <property type="match status" value="1"/>
</dbReference>
<dbReference type="OrthoDB" id="775972at2759"/>
<keyword evidence="3" id="KW-1185">Reference proteome</keyword>
<feature type="region of interest" description="Disordered" evidence="1">
    <location>
        <begin position="1"/>
        <end position="32"/>
    </location>
</feature>
<sequence length="112" mass="12879">MKQHGTVIEKLPLPRSYRVETPSGKSFRRNRSSLVKCTPPLFHRYEDQDDLNVHTDSKESQSSMVVDNARSPISGSSQVEVPVENNPSVDSEPILRRSYRLRKPVKRLFDEL</sequence>
<dbReference type="PANTHER" id="PTHR33244:SF3">
    <property type="entry name" value="PEPTIDASE A2 DOMAIN-CONTAINING PROTEIN"/>
    <property type="match status" value="1"/>
</dbReference>
<dbReference type="Proteomes" id="UP000749559">
    <property type="component" value="Unassembled WGS sequence"/>
</dbReference>
<evidence type="ECO:0000256" key="1">
    <source>
        <dbReference type="SAM" id="MobiDB-lite"/>
    </source>
</evidence>
<accession>A0A8S4Q274</accession>
<reference evidence="2" key="1">
    <citation type="submission" date="2022-03" db="EMBL/GenBank/DDBJ databases">
        <authorList>
            <person name="Martin C."/>
        </authorList>
    </citation>
    <scope>NUCLEOTIDE SEQUENCE</scope>
</reference>
<name>A0A8S4Q274_OWEFU</name>
<protein>
    <submittedName>
        <fullName evidence="2">Uncharacterized protein</fullName>
    </submittedName>
</protein>
<organism evidence="2 3">
    <name type="scientific">Owenia fusiformis</name>
    <name type="common">Polychaete worm</name>
    <dbReference type="NCBI Taxonomy" id="6347"/>
    <lineage>
        <taxon>Eukaryota</taxon>
        <taxon>Metazoa</taxon>
        <taxon>Spiralia</taxon>
        <taxon>Lophotrochozoa</taxon>
        <taxon>Annelida</taxon>
        <taxon>Polychaeta</taxon>
        <taxon>Sedentaria</taxon>
        <taxon>Canalipalpata</taxon>
        <taxon>Sabellida</taxon>
        <taxon>Oweniida</taxon>
        <taxon>Oweniidae</taxon>
        <taxon>Owenia</taxon>
    </lineage>
</organism>
<feature type="compositionally biased region" description="Basic and acidic residues" evidence="1">
    <location>
        <begin position="48"/>
        <end position="59"/>
    </location>
</feature>
<gene>
    <name evidence="2" type="ORF">OFUS_LOCUS22085</name>
</gene>
<comment type="caution">
    <text evidence="2">The sequence shown here is derived from an EMBL/GenBank/DDBJ whole genome shotgun (WGS) entry which is preliminary data.</text>
</comment>
<evidence type="ECO:0000313" key="2">
    <source>
        <dbReference type="EMBL" id="CAH1797871.1"/>
    </source>
</evidence>
<feature type="region of interest" description="Disordered" evidence="1">
    <location>
        <begin position="48"/>
        <end position="92"/>
    </location>
</feature>
<dbReference type="EMBL" id="CAIIXF020000010">
    <property type="protein sequence ID" value="CAH1797871.1"/>
    <property type="molecule type" value="Genomic_DNA"/>
</dbReference>
<dbReference type="AlphaFoldDB" id="A0A8S4Q274"/>
<evidence type="ECO:0000313" key="3">
    <source>
        <dbReference type="Proteomes" id="UP000749559"/>
    </source>
</evidence>
<feature type="compositionally biased region" description="Polar residues" evidence="1">
    <location>
        <begin position="60"/>
        <end position="89"/>
    </location>
</feature>
<proteinExistence type="predicted"/>